<reference evidence="1 2" key="1">
    <citation type="submission" date="2016-04" db="EMBL/GenBank/DDBJ databases">
        <title>Genome sequence of Methanobrevibacter cuticularis DSM 11139.</title>
        <authorList>
            <person name="Poehlein A."/>
            <person name="Seedorf H."/>
            <person name="Daniel R."/>
        </authorList>
    </citation>
    <scope>NUCLEOTIDE SEQUENCE [LARGE SCALE GENOMIC DNA]</scope>
    <source>
        <strain evidence="1 2">DSM 11139</strain>
    </source>
</reference>
<dbReference type="PATRIC" id="fig|47311.3.peg.1914"/>
<dbReference type="AlphaFoldDB" id="A0A166CZY1"/>
<dbReference type="EMBL" id="LWMW01000134">
    <property type="protein sequence ID" value="KZX15053.1"/>
    <property type="molecule type" value="Genomic_DNA"/>
</dbReference>
<gene>
    <name evidence="1" type="ORF">MBCUT_17630</name>
</gene>
<protein>
    <submittedName>
        <fullName evidence="1">Uncharacterized protein</fullName>
    </submittedName>
</protein>
<keyword evidence="2" id="KW-1185">Reference proteome</keyword>
<organism evidence="1 2">
    <name type="scientific">Methanobrevibacter cuticularis</name>
    <dbReference type="NCBI Taxonomy" id="47311"/>
    <lineage>
        <taxon>Archaea</taxon>
        <taxon>Methanobacteriati</taxon>
        <taxon>Methanobacteriota</taxon>
        <taxon>Methanomada group</taxon>
        <taxon>Methanobacteria</taxon>
        <taxon>Methanobacteriales</taxon>
        <taxon>Methanobacteriaceae</taxon>
        <taxon>Methanobrevibacter</taxon>
    </lineage>
</organism>
<accession>A0A166CZY1</accession>
<dbReference type="OrthoDB" id="81290at2157"/>
<comment type="caution">
    <text evidence="1">The sequence shown here is derived from an EMBL/GenBank/DDBJ whole genome shotgun (WGS) entry which is preliminary data.</text>
</comment>
<dbReference type="Proteomes" id="UP000077275">
    <property type="component" value="Unassembled WGS sequence"/>
</dbReference>
<evidence type="ECO:0000313" key="2">
    <source>
        <dbReference type="Proteomes" id="UP000077275"/>
    </source>
</evidence>
<sequence>MKILSKLSFNKNNRMRGGEDHWFSTSISSIVILAILAIFLSFCMINSVSAADLNKTSNSNKNAELEDGCSAVVVQINKTDFVYGYRRDSSYAANLHIKKVRYKNKLAVKEYKTKNGYFPHTIVFKDGWFVSVGGADKVNLVKYLEKIGTNMVTKGKITQVGFSKAYKTVKKLGIGHFLIKSPSGHVKAISNFYGFNKKYSFKLNYGEYVIIPNSPKYFKKGKLSSKKLLNSEKITLVLLAKDPYGDNRRNIVIYRVSNVNNKTHLKVFAGNDNGNYVGRSTSNKKDNIYFLSKFIKSSALKIVPLMTYLGLITL</sequence>
<proteinExistence type="predicted"/>
<dbReference type="RefSeq" id="WP_067260302.1">
    <property type="nucleotide sequence ID" value="NZ_LWMW01000134.1"/>
</dbReference>
<name>A0A166CZY1_9EURY</name>
<evidence type="ECO:0000313" key="1">
    <source>
        <dbReference type="EMBL" id="KZX15053.1"/>
    </source>
</evidence>